<dbReference type="OrthoDB" id="8695541at2"/>
<gene>
    <name evidence="3" type="ORF">DFR42_11573</name>
</gene>
<proteinExistence type="predicted"/>
<evidence type="ECO:0000313" key="4">
    <source>
        <dbReference type="Proteomes" id="UP000247792"/>
    </source>
</evidence>
<evidence type="ECO:0000259" key="2">
    <source>
        <dbReference type="Pfam" id="PF06791"/>
    </source>
</evidence>
<evidence type="ECO:0000313" key="3">
    <source>
        <dbReference type="EMBL" id="PXX37823.1"/>
    </source>
</evidence>
<dbReference type="Proteomes" id="UP000247792">
    <property type="component" value="Unassembled WGS sequence"/>
</dbReference>
<dbReference type="EMBL" id="QJKB01000015">
    <property type="protein sequence ID" value="PXX37823.1"/>
    <property type="molecule type" value="Genomic_DNA"/>
</dbReference>
<keyword evidence="1" id="KW-0732">Signal</keyword>
<reference evidence="3 4" key="1">
    <citation type="submission" date="2018-05" db="EMBL/GenBank/DDBJ databases">
        <title>Genomic Encyclopedia of Type Strains, Phase IV (KMG-IV): sequencing the most valuable type-strain genomes for metagenomic binning, comparative biology and taxonomic classification.</title>
        <authorList>
            <person name="Goeker M."/>
        </authorList>
    </citation>
    <scope>NUCLEOTIDE SEQUENCE [LARGE SCALE GENOMIC DNA]</scope>
    <source>
        <strain evidence="3 4">DSM 19792</strain>
    </source>
</reference>
<dbReference type="InterPro" id="IPR009628">
    <property type="entry name" value="Phage_tape_measure_N"/>
</dbReference>
<feature type="chain" id="PRO_5016268743" evidence="1">
    <location>
        <begin position="22"/>
        <end position="128"/>
    </location>
</feature>
<dbReference type="RefSeq" id="WP_110257945.1">
    <property type="nucleotide sequence ID" value="NZ_QJKB01000015.1"/>
</dbReference>
<dbReference type="Pfam" id="PF06791">
    <property type="entry name" value="TMP_2"/>
    <property type="match status" value="1"/>
</dbReference>
<sequence>MKAWKWGSIIIVCAVGIVAFAAKQGADDQRRLRTALAMTGGYAGMTEGQVNELITSVSNKGIGTVGQTREVAFWLICSGRVTYKDMEPLTQSALHLMSAEKISERAAVTTIIKMLDPSAGAALDRCPK</sequence>
<name>A0A318IS32_9BURK</name>
<protein>
    <submittedName>
        <fullName evidence="3">Tail length tape measure protein</fullName>
    </submittedName>
</protein>
<dbReference type="AlphaFoldDB" id="A0A318IS32"/>
<comment type="caution">
    <text evidence="3">The sequence shown here is derived from an EMBL/GenBank/DDBJ whole genome shotgun (WGS) entry which is preliminary data.</text>
</comment>
<keyword evidence="4" id="KW-1185">Reference proteome</keyword>
<feature type="domain" description="Bacteriophage tail tape measure N-terminal" evidence="2">
    <location>
        <begin position="11"/>
        <end position="115"/>
    </location>
</feature>
<accession>A0A318IS32</accession>
<organism evidence="3 4">
    <name type="scientific">Undibacterium pigrum</name>
    <dbReference type="NCBI Taxonomy" id="401470"/>
    <lineage>
        <taxon>Bacteria</taxon>
        <taxon>Pseudomonadati</taxon>
        <taxon>Pseudomonadota</taxon>
        <taxon>Betaproteobacteria</taxon>
        <taxon>Burkholderiales</taxon>
        <taxon>Oxalobacteraceae</taxon>
        <taxon>Undibacterium</taxon>
    </lineage>
</organism>
<feature type="signal peptide" evidence="1">
    <location>
        <begin position="1"/>
        <end position="21"/>
    </location>
</feature>
<evidence type="ECO:0000256" key="1">
    <source>
        <dbReference type="SAM" id="SignalP"/>
    </source>
</evidence>